<feature type="region of interest" description="Disordered" evidence="1">
    <location>
        <begin position="196"/>
        <end position="250"/>
    </location>
</feature>
<gene>
    <name evidence="2" type="ORF">DHEL01_v201425</name>
</gene>
<reference evidence="2" key="1">
    <citation type="submission" date="2017-09" db="EMBL/GenBank/DDBJ databases">
        <title>Polyketide synthases of a Diaporthe helianthi virulent isolate.</title>
        <authorList>
            <person name="Baroncelli R."/>
        </authorList>
    </citation>
    <scope>NUCLEOTIDE SEQUENCE [LARGE SCALE GENOMIC DNA]</scope>
    <source>
        <strain evidence="2">7/96</strain>
    </source>
</reference>
<evidence type="ECO:0000313" key="3">
    <source>
        <dbReference type="Proteomes" id="UP000094444"/>
    </source>
</evidence>
<evidence type="ECO:0000313" key="2">
    <source>
        <dbReference type="EMBL" id="POS80198.1"/>
    </source>
</evidence>
<feature type="region of interest" description="Disordered" evidence="1">
    <location>
        <begin position="1"/>
        <end position="48"/>
    </location>
</feature>
<sequence>MSPKIYEHHSDGQGESSSAPPPSYTEATVQARSQSRPPTYNEKPTADPIDELVSCLPSLARERQQSQARQRFSEDDALMQHMMPFVRDFFLAFSTDNKVKRHRDSHIGKSLSMELMLVPQDAAGSDEGWQLAGLDERKEQSAFFRLSDIAAPGQLRWVSKNGESLQIRDEGADTDLLWWRDEEHALRLASALRSVVTPERSEKSETPRHVDIDEQEIPEQSDSKRKSPMRSLFGLSKKSQPGAERSAPKIQNKTFATVSLGSVQVFVEAEEVTFRKENDFGLWESSSGWAIVMKATVLY</sequence>
<dbReference type="AlphaFoldDB" id="A0A2P5ICK2"/>
<protein>
    <submittedName>
        <fullName evidence="2">Uncharacterized protein</fullName>
    </submittedName>
</protein>
<name>A0A2P5ICK2_DIAHE</name>
<dbReference type="InParanoid" id="A0A2P5ICK2"/>
<dbReference type="OrthoDB" id="3526284at2759"/>
<dbReference type="STRING" id="158607.A0A2P5ICK2"/>
<feature type="compositionally biased region" description="Basic and acidic residues" evidence="1">
    <location>
        <begin position="1"/>
        <end position="12"/>
    </location>
</feature>
<comment type="caution">
    <text evidence="2">The sequence shown here is derived from an EMBL/GenBank/DDBJ whole genome shotgun (WGS) entry which is preliminary data.</text>
</comment>
<dbReference type="EMBL" id="MAVT02000065">
    <property type="protein sequence ID" value="POS80198.1"/>
    <property type="molecule type" value="Genomic_DNA"/>
</dbReference>
<keyword evidence="3" id="KW-1185">Reference proteome</keyword>
<feature type="compositionally biased region" description="Polar residues" evidence="1">
    <location>
        <begin position="25"/>
        <end position="38"/>
    </location>
</feature>
<dbReference type="Proteomes" id="UP000094444">
    <property type="component" value="Unassembled WGS sequence"/>
</dbReference>
<accession>A0A2P5ICK2</accession>
<feature type="compositionally biased region" description="Basic and acidic residues" evidence="1">
    <location>
        <begin position="199"/>
        <end position="212"/>
    </location>
</feature>
<proteinExistence type="predicted"/>
<evidence type="ECO:0000256" key="1">
    <source>
        <dbReference type="SAM" id="MobiDB-lite"/>
    </source>
</evidence>
<organism evidence="2 3">
    <name type="scientific">Diaporthe helianthi</name>
    <dbReference type="NCBI Taxonomy" id="158607"/>
    <lineage>
        <taxon>Eukaryota</taxon>
        <taxon>Fungi</taxon>
        <taxon>Dikarya</taxon>
        <taxon>Ascomycota</taxon>
        <taxon>Pezizomycotina</taxon>
        <taxon>Sordariomycetes</taxon>
        <taxon>Sordariomycetidae</taxon>
        <taxon>Diaporthales</taxon>
        <taxon>Diaporthaceae</taxon>
        <taxon>Diaporthe</taxon>
    </lineage>
</organism>